<accession>A0A0A9GVS3</accession>
<dbReference type="AlphaFoldDB" id="A0A0A9GVS3"/>
<reference evidence="1" key="1">
    <citation type="submission" date="2014-09" db="EMBL/GenBank/DDBJ databases">
        <authorList>
            <person name="Magalhaes I.L.F."/>
            <person name="Oliveira U."/>
            <person name="Santos F.R."/>
            <person name="Vidigal T.H.D.A."/>
            <person name="Brescovit A.D."/>
            <person name="Santos A.J."/>
        </authorList>
    </citation>
    <scope>NUCLEOTIDE SEQUENCE</scope>
    <source>
        <tissue evidence="1">Shoot tissue taken approximately 20 cm above the soil surface</tissue>
    </source>
</reference>
<dbReference type="EMBL" id="GBRH01170252">
    <property type="protein sequence ID" value="JAE27644.1"/>
    <property type="molecule type" value="Transcribed_RNA"/>
</dbReference>
<proteinExistence type="predicted"/>
<reference evidence="1" key="2">
    <citation type="journal article" date="2015" name="Data Brief">
        <title>Shoot transcriptome of the giant reed, Arundo donax.</title>
        <authorList>
            <person name="Barrero R.A."/>
            <person name="Guerrero F.D."/>
            <person name="Moolhuijzen P."/>
            <person name="Goolsby J.A."/>
            <person name="Tidwell J."/>
            <person name="Bellgard S.E."/>
            <person name="Bellgard M.I."/>
        </authorList>
    </citation>
    <scope>NUCLEOTIDE SEQUENCE</scope>
    <source>
        <tissue evidence="1">Shoot tissue taken approximately 20 cm above the soil surface</tissue>
    </source>
</reference>
<name>A0A0A9GVS3_ARUDO</name>
<organism evidence="1">
    <name type="scientific">Arundo donax</name>
    <name type="common">Giant reed</name>
    <name type="synonym">Donax arundinaceus</name>
    <dbReference type="NCBI Taxonomy" id="35708"/>
    <lineage>
        <taxon>Eukaryota</taxon>
        <taxon>Viridiplantae</taxon>
        <taxon>Streptophyta</taxon>
        <taxon>Embryophyta</taxon>
        <taxon>Tracheophyta</taxon>
        <taxon>Spermatophyta</taxon>
        <taxon>Magnoliopsida</taxon>
        <taxon>Liliopsida</taxon>
        <taxon>Poales</taxon>
        <taxon>Poaceae</taxon>
        <taxon>PACMAD clade</taxon>
        <taxon>Arundinoideae</taxon>
        <taxon>Arundineae</taxon>
        <taxon>Arundo</taxon>
    </lineage>
</organism>
<sequence>MPGILAGTVEDAVIASVTTLSETNICLFHCHCTT</sequence>
<evidence type="ECO:0000313" key="1">
    <source>
        <dbReference type="EMBL" id="JAE27644.1"/>
    </source>
</evidence>
<protein>
    <submittedName>
        <fullName evidence="1">Uncharacterized protein</fullName>
    </submittedName>
</protein>